<evidence type="ECO:0000313" key="3">
    <source>
        <dbReference type="EMBL" id="OTF72542.1"/>
    </source>
</evidence>
<gene>
    <name evidence="3" type="ORF">BLA29_003931</name>
</gene>
<feature type="domain" description="Dynamin-type G" evidence="2">
    <location>
        <begin position="46"/>
        <end position="280"/>
    </location>
</feature>
<reference evidence="3 4" key="1">
    <citation type="submission" date="2017-03" db="EMBL/GenBank/DDBJ databases">
        <title>Genome Survey of Euroglyphus maynei.</title>
        <authorList>
            <person name="Arlian L.G."/>
            <person name="Morgan M.S."/>
            <person name="Rider S.D."/>
        </authorList>
    </citation>
    <scope>NUCLEOTIDE SEQUENCE [LARGE SCALE GENOMIC DNA]</scope>
    <source>
        <strain evidence="3">Arlian Lab</strain>
        <tissue evidence="3">Whole body</tissue>
    </source>
</reference>
<keyword evidence="1" id="KW-0472">Membrane</keyword>
<keyword evidence="1" id="KW-1133">Transmembrane helix</keyword>
<keyword evidence="4" id="KW-1185">Reference proteome</keyword>
<dbReference type="Gene3D" id="3.40.50.300">
    <property type="entry name" value="P-loop containing nucleotide triphosphate hydrolases"/>
    <property type="match status" value="1"/>
</dbReference>
<organism evidence="3 4">
    <name type="scientific">Euroglyphus maynei</name>
    <name type="common">Mayne's house dust mite</name>
    <dbReference type="NCBI Taxonomy" id="6958"/>
    <lineage>
        <taxon>Eukaryota</taxon>
        <taxon>Metazoa</taxon>
        <taxon>Ecdysozoa</taxon>
        <taxon>Arthropoda</taxon>
        <taxon>Chelicerata</taxon>
        <taxon>Arachnida</taxon>
        <taxon>Acari</taxon>
        <taxon>Acariformes</taxon>
        <taxon>Sarcoptiformes</taxon>
        <taxon>Astigmata</taxon>
        <taxon>Psoroptidia</taxon>
        <taxon>Analgoidea</taxon>
        <taxon>Pyroglyphidae</taxon>
        <taxon>Pyroglyphinae</taxon>
        <taxon>Euroglyphus</taxon>
    </lineage>
</organism>
<dbReference type="GO" id="GO:0005886">
    <property type="term" value="C:plasma membrane"/>
    <property type="evidence" value="ECO:0007669"/>
    <property type="project" value="TreeGrafter"/>
</dbReference>
<feature type="non-terminal residue" evidence="3">
    <location>
        <position position="457"/>
    </location>
</feature>
<proteinExistence type="predicted"/>
<evidence type="ECO:0000313" key="4">
    <source>
        <dbReference type="Proteomes" id="UP000194236"/>
    </source>
</evidence>
<dbReference type="GO" id="GO:0005525">
    <property type="term" value="F:GTP binding"/>
    <property type="evidence" value="ECO:0007669"/>
    <property type="project" value="InterPro"/>
</dbReference>
<accession>A0A1Y3AVN1</accession>
<protein>
    <recommendedName>
        <fullName evidence="2">Dynamin-type G domain-containing protein</fullName>
    </recommendedName>
</protein>
<dbReference type="InterPro" id="IPR027417">
    <property type="entry name" value="P-loop_NTPase"/>
</dbReference>
<dbReference type="Proteomes" id="UP000194236">
    <property type="component" value="Unassembled WGS sequence"/>
</dbReference>
<dbReference type="PANTHER" id="PTHR11216">
    <property type="entry name" value="EH DOMAIN"/>
    <property type="match status" value="1"/>
</dbReference>
<dbReference type="GO" id="GO:0005737">
    <property type="term" value="C:cytoplasm"/>
    <property type="evidence" value="ECO:0007669"/>
    <property type="project" value="TreeGrafter"/>
</dbReference>
<name>A0A1Y3AVN1_EURMA</name>
<dbReference type="AlphaFoldDB" id="A0A1Y3AVN1"/>
<dbReference type="PANTHER" id="PTHR11216:SF31">
    <property type="entry name" value="AT21416P"/>
    <property type="match status" value="1"/>
</dbReference>
<feature type="transmembrane region" description="Helical" evidence="1">
    <location>
        <begin position="299"/>
        <end position="318"/>
    </location>
</feature>
<sequence length="457" mass="54039">MESIQQFNDSIVDELKQAYDEKFRPFEESFLYKDFPYATPPDDAFFRAKPMILLIGQYSSGKSTFVKYLIDKDYPGIRIGPEPTTDKFVAVMYGEENAIIPGNALVIDDRKRFKPLMKFGGNFLNRFQAAQVNSTVLKGITIIDTPGILSDSNNSAGYDYEGVIEWFAQQSDRIFLFVDAHKLELSGTFQKIIEMIRKYDDKLRIVLNKTDLVTEQEMIRIFGALMWFLGQSLEMKEVIQIFVGSFWGKPFFDEKRRKLYEHEEFRIYEDLSNLPQESLLRKMNALVQRTRQVSMHACLIWYGMFLLFLHTDWIFSFFKYSMFKDNIRRTSILRFIFDKQIKKIYLRKLHKIRAKIEKQYDFTRDESPDLRQMKQALMTINLNRRKTFNKKLFAAKDVFINEDLPAIIDRYHFLKLIILIKIFLKIYKINRINNGKFPKMIFESNNDGTPFGFAKGE</sequence>
<dbReference type="InterPro" id="IPR045063">
    <property type="entry name" value="Dynamin_N"/>
</dbReference>
<dbReference type="PROSITE" id="PS51718">
    <property type="entry name" value="G_DYNAMIN_2"/>
    <property type="match status" value="1"/>
</dbReference>
<keyword evidence="1" id="KW-0812">Transmembrane</keyword>
<dbReference type="Pfam" id="PF00350">
    <property type="entry name" value="Dynamin_N"/>
    <property type="match status" value="1"/>
</dbReference>
<comment type="caution">
    <text evidence="3">The sequence shown here is derived from an EMBL/GenBank/DDBJ whole genome shotgun (WGS) entry which is preliminary data.</text>
</comment>
<evidence type="ECO:0000259" key="2">
    <source>
        <dbReference type="PROSITE" id="PS51718"/>
    </source>
</evidence>
<dbReference type="InterPro" id="IPR030381">
    <property type="entry name" value="G_DYNAMIN_dom"/>
</dbReference>
<dbReference type="GO" id="GO:0006897">
    <property type="term" value="P:endocytosis"/>
    <property type="evidence" value="ECO:0007669"/>
    <property type="project" value="TreeGrafter"/>
</dbReference>
<dbReference type="OrthoDB" id="1716625at2759"/>
<evidence type="ECO:0000256" key="1">
    <source>
        <dbReference type="SAM" id="Phobius"/>
    </source>
</evidence>
<dbReference type="EMBL" id="MUJZ01055703">
    <property type="protein sequence ID" value="OTF72542.1"/>
    <property type="molecule type" value="Genomic_DNA"/>
</dbReference>
<dbReference type="SUPFAM" id="SSF52540">
    <property type="entry name" value="P-loop containing nucleoside triphosphate hydrolases"/>
    <property type="match status" value="1"/>
</dbReference>
<dbReference type="GO" id="GO:0016197">
    <property type="term" value="P:endosomal transport"/>
    <property type="evidence" value="ECO:0007669"/>
    <property type="project" value="TreeGrafter"/>
</dbReference>